<dbReference type="Pfam" id="PF03553">
    <property type="entry name" value="Na_H_antiporter"/>
    <property type="match status" value="2"/>
</dbReference>
<keyword evidence="4" id="KW-1003">Cell membrane</keyword>
<evidence type="ECO:0000313" key="12">
    <source>
        <dbReference type="Proteomes" id="UP000886800"/>
    </source>
</evidence>
<feature type="transmembrane region" description="Helical" evidence="9">
    <location>
        <begin position="293"/>
        <end position="311"/>
    </location>
</feature>
<dbReference type="GO" id="GO:0005886">
    <property type="term" value="C:plasma membrane"/>
    <property type="evidence" value="ECO:0007669"/>
    <property type="project" value="UniProtKB-SubCell"/>
</dbReference>
<dbReference type="EMBL" id="DXES01000060">
    <property type="protein sequence ID" value="HIX65178.1"/>
    <property type="molecule type" value="Genomic_DNA"/>
</dbReference>
<evidence type="ECO:0000256" key="1">
    <source>
        <dbReference type="ARBA" id="ARBA00004651"/>
    </source>
</evidence>
<evidence type="ECO:0000256" key="3">
    <source>
        <dbReference type="ARBA" id="ARBA00022449"/>
    </source>
</evidence>
<feature type="transmembrane region" description="Helical" evidence="9">
    <location>
        <begin position="245"/>
        <end position="272"/>
    </location>
</feature>
<comment type="subcellular location">
    <subcellularLocation>
        <location evidence="1">Cell membrane</location>
        <topology evidence="1">Multi-pass membrane protein</topology>
    </subcellularLocation>
</comment>
<keyword evidence="5 9" id="KW-0812">Transmembrane</keyword>
<feature type="domain" description="Na+/H+ antiporter NhaC-like C-terminal" evidence="10">
    <location>
        <begin position="79"/>
        <end position="224"/>
    </location>
</feature>
<accession>A0A9D1WQB6</accession>
<proteinExistence type="inferred from homology"/>
<sequence>MSENKQLQKKNYGGAAFLPLILFLVLYVGTGLVFTLMGVEGGFGMFPRHVALAAGLGLALIMGRHLTAERKLDIFCENMGNSGIMMVVLIYVLAGGFQGAAEAMGGKDSVINFALTHIPAAFLVPGIFLMACFISTAIGTSMGTIAALAPVAVGVAQGAGLNVPLVCAVVIGGSYFGDNLSMISDTTISATQGVGAEMKDKFRMNFFIALPAAIVSGVLFTIMGGQGLGEVAAPGAYSIIKILPYIAVLVMALAGVNVGVTLLLGIALTGVIGIPMGTDFFDWIAGISSGMSGMFDISIVAIMVGGIIGLVREYGGIEWLIKTITGRIKKRRGAEYGIGFMCGLLSAALVNNTIAIIISAPIAKEIGGKYGIAPKRLASLLDIFACAFITLLPHDGGMLIVTGLAGCSPLQVLQYMYYPLALIIATLITIQFGLLRTPEEKEFAKAHPDLA</sequence>
<feature type="transmembrane region" description="Helical" evidence="9">
    <location>
        <begin position="83"/>
        <end position="101"/>
    </location>
</feature>
<dbReference type="AlphaFoldDB" id="A0A9D1WQB6"/>
<gene>
    <name evidence="11" type="ORF">H9736_02910</name>
</gene>
<dbReference type="GO" id="GO:0015297">
    <property type="term" value="F:antiporter activity"/>
    <property type="evidence" value="ECO:0007669"/>
    <property type="project" value="UniProtKB-KW"/>
</dbReference>
<feature type="transmembrane region" description="Helical" evidence="9">
    <location>
        <begin position="45"/>
        <end position="62"/>
    </location>
</feature>
<dbReference type="Proteomes" id="UP000886800">
    <property type="component" value="Unassembled WGS sequence"/>
</dbReference>
<evidence type="ECO:0000259" key="10">
    <source>
        <dbReference type="Pfam" id="PF03553"/>
    </source>
</evidence>
<feature type="transmembrane region" description="Helical" evidence="9">
    <location>
        <begin position="206"/>
        <end position="225"/>
    </location>
</feature>
<evidence type="ECO:0000256" key="8">
    <source>
        <dbReference type="ARBA" id="ARBA00038435"/>
    </source>
</evidence>
<name>A0A9D1WQB6_9FIRM</name>
<evidence type="ECO:0000256" key="6">
    <source>
        <dbReference type="ARBA" id="ARBA00022989"/>
    </source>
</evidence>
<organism evidence="11 12">
    <name type="scientific">Candidatus Anaerotruncus excrementipullorum</name>
    <dbReference type="NCBI Taxonomy" id="2838465"/>
    <lineage>
        <taxon>Bacteria</taxon>
        <taxon>Bacillati</taxon>
        <taxon>Bacillota</taxon>
        <taxon>Clostridia</taxon>
        <taxon>Eubacteriales</taxon>
        <taxon>Oscillospiraceae</taxon>
        <taxon>Anaerotruncus</taxon>
    </lineage>
</organism>
<keyword evidence="2" id="KW-0813">Transport</keyword>
<evidence type="ECO:0000256" key="7">
    <source>
        <dbReference type="ARBA" id="ARBA00023136"/>
    </source>
</evidence>
<evidence type="ECO:0000256" key="5">
    <source>
        <dbReference type="ARBA" id="ARBA00022692"/>
    </source>
</evidence>
<feature type="transmembrane region" description="Helical" evidence="9">
    <location>
        <begin position="416"/>
        <end position="435"/>
    </location>
</feature>
<reference evidence="11" key="1">
    <citation type="journal article" date="2021" name="PeerJ">
        <title>Extensive microbial diversity within the chicken gut microbiome revealed by metagenomics and culture.</title>
        <authorList>
            <person name="Gilroy R."/>
            <person name="Ravi A."/>
            <person name="Getino M."/>
            <person name="Pursley I."/>
            <person name="Horton D.L."/>
            <person name="Alikhan N.F."/>
            <person name="Baker D."/>
            <person name="Gharbi K."/>
            <person name="Hall N."/>
            <person name="Watson M."/>
            <person name="Adriaenssens E.M."/>
            <person name="Foster-Nyarko E."/>
            <person name="Jarju S."/>
            <person name="Secka A."/>
            <person name="Antonio M."/>
            <person name="Oren A."/>
            <person name="Chaudhuri R.R."/>
            <person name="La Ragione R."/>
            <person name="Hildebrand F."/>
            <person name="Pallen M.J."/>
        </authorList>
    </citation>
    <scope>NUCLEOTIDE SEQUENCE</scope>
    <source>
        <strain evidence="11">CHK188-5543</strain>
    </source>
</reference>
<dbReference type="InterPro" id="IPR052180">
    <property type="entry name" value="NhaC_Na-H+_Antiporter"/>
</dbReference>
<reference evidence="11" key="2">
    <citation type="submission" date="2021-04" db="EMBL/GenBank/DDBJ databases">
        <authorList>
            <person name="Gilroy R."/>
        </authorList>
    </citation>
    <scope>NUCLEOTIDE SEQUENCE</scope>
    <source>
        <strain evidence="11">CHK188-5543</strain>
    </source>
</reference>
<evidence type="ECO:0000256" key="2">
    <source>
        <dbReference type="ARBA" id="ARBA00022448"/>
    </source>
</evidence>
<comment type="caution">
    <text evidence="11">The sequence shown here is derived from an EMBL/GenBank/DDBJ whole genome shotgun (WGS) entry which is preliminary data.</text>
</comment>
<evidence type="ECO:0000256" key="4">
    <source>
        <dbReference type="ARBA" id="ARBA00022475"/>
    </source>
</evidence>
<evidence type="ECO:0000256" key="9">
    <source>
        <dbReference type="SAM" id="Phobius"/>
    </source>
</evidence>
<comment type="similarity">
    <text evidence="8">Belongs to the NhaC Na(+)/H(+) (TC 2.A.35) antiporter family.</text>
</comment>
<dbReference type="InterPro" id="IPR018461">
    <property type="entry name" value="Na/H_Antiport_NhaC-like_C"/>
</dbReference>
<dbReference type="PANTHER" id="PTHR33451:SF5">
    <property type="entry name" value="NA+_H+ ANTIPORTER"/>
    <property type="match status" value="1"/>
</dbReference>
<feature type="transmembrane region" description="Helical" evidence="9">
    <location>
        <begin position="113"/>
        <end position="134"/>
    </location>
</feature>
<evidence type="ECO:0000313" key="11">
    <source>
        <dbReference type="EMBL" id="HIX65178.1"/>
    </source>
</evidence>
<feature type="transmembrane region" description="Helical" evidence="9">
    <location>
        <begin position="12"/>
        <end position="39"/>
    </location>
</feature>
<keyword evidence="7 9" id="KW-0472">Membrane</keyword>
<keyword evidence="6 9" id="KW-1133">Transmembrane helix</keyword>
<protein>
    <submittedName>
        <fullName evidence="11">Na+/H+ antiporter NhaC family protein</fullName>
    </submittedName>
</protein>
<feature type="transmembrane region" description="Helical" evidence="9">
    <location>
        <begin position="336"/>
        <end position="359"/>
    </location>
</feature>
<keyword evidence="3" id="KW-0050">Antiport</keyword>
<dbReference type="PANTHER" id="PTHR33451">
    <property type="entry name" value="MALATE-2H(+)/NA(+)-LACTATE ANTIPORTER"/>
    <property type="match status" value="1"/>
</dbReference>
<feature type="domain" description="Na+/H+ antiporter NhaC-like C-terminal" evidence="10">
    <location>
        <begin position="248"/>
        <end position="434"/>
    </location>
</feature>